<dbReference type="GeneID" id="30032287"/>
<keyword evidence="4" id="KW-1185">Reference proteome</keyword>
<evidence type="ECO:0000313" key="3">
    <source>
        <dbReference type="EMBL" id="OBA22706.1"/>
    </source>
</evidence>
<name>A0A1A0HFC9_9ASCO</name>
<feature type="transmembrane region" description="Helical" evidence="2">
    <location>
        <begin position="68"/>
        <end position="86"/>
    </location>
</feature>
<sequence>MPAAVFAAQARPAPGAAVVLFGRPVLQRLAEKAPPFVLGMLATYVLQLAVPTVAYYTAATARLLKAAFLWLALLVAVAWLAGLGPVQAHDLAGMARRVAANFQHGPVAPGPQNRPGRSYRRASALVPEPRSPERGAGPGRKTPCSPSRQRPKAGPCAPGPVHVPSFVVPVRDSLHKACSDAVFPHQPVILRPVILRPGARRHGSDSEGVRDEAHPKDNRATGQLLLPAARDTGLALPATGMGGVSGRRLAYPQEPPRPSSHVFLRDNGGVSFETRPDSAGSLETRRGSAGSFETRLDSPGSPRTRRNSAGSPKTRLDSAGTAAVSSVPGLPADGALVHGQKSGPGNAGFLGRTMSVLSEQSVLGTRANYSKFLANVGK</sequence>
<feature type="region of interest" description="Disordered" evidence="1">
    <location>
        <begin position="198"/>
        <end position="221"/>
    </location>
</feature>
<evidence type="ECO:0000256" key="1">
    <source>
        <dbReference type="SAM" id="MobiDB-lite"/>
    </source>
</evidence>
<reference evidence="3 4" key="1">
    <citation type="submission" date="2016-05" db="EMBL/GenBank/DDBJ databases">
        <title>Comparative genomics of biotechnologically important yeasts.</title>
        <authorList>
            <consortium name="DOE Joint Genome Institute"/>
            <person name="Riley R."/>
            <person name="Haridas S."/>
            <person name="Wolfe K.H."/>
            <person name="Lopes M.R."/>
            <person name="Hittinger C.T."/>
            <person name="Goker M."/>
            <person name="Salamov A."/>
            <person name="Wisecaver J."/>
            <person name="Long T.M."/>
            <person name="Aerts A.L."/>
            <person name="Barry K."/>
            <person name="Choi C."/>
            <person name="Clum A."/>
            <person name="Coughlan A.Y."/>
            <person name="Deshpande S."/>
            <person name="Douglass A.P."/>
            <person name="Hanson S.J."/>
            <person name="Klenk H.-P."/>
            <person name="LaButti K."/>
            <person name="Lapidus A."/>
            <person name="Lindquist E."/>
            <person name="Lipzen A."/>
            <person name="Meier-kolthoff J.P."/>
            <person name="Ohm R.A."/>
            <person name="Otillar R.P."/>
            <person name="Pangilinan J."/>
            <person name="Peng Y."/>
            <person name="Rokas A."/>
            <person name="Rosa C.A."/>
            <person name="Scheuner C."/>
            <person name="Sibirny A.A."/>
            <person name="Slot J.C."/>
            <person name="Stielow J.B."/>
            <person name="Sun H."/>
            <person name="Kurtzman C.P."/>
            <person name="Blackwell M."/>
            <person name="Grigoriev I.V."/>
            <person name="Jeffries T.W."/>
        </authorList>
    </citation>
    <scope>NUCLEOTIDE SEQUENCE [LARGE SCALE GENOMIC DNA]</scope>
    <source>
        <strain evidence="3 4">NRRL YB-4993</strain>
    </source>
</reference>
<keyword evidence="2" id="KW-0472">Membrane</keyword>
<dbReference type="Proteomes" id="UP000092555">
    <property type="component" value="Unassembled WGS sequence"/>
</dbReference>
<dbReference type="EMBL" id="LXTC01000001">
    <property type="protein sequence ID" value="OBA22706.1"/>
    <property type="molecule type" value="Genomic_DNA"/>
</dbReference>
<organism evidence="3 4">
    <name type="scientific">Metschnikowia bicuspidata var. bicuspidata NRRL YB-4993</name>
    <dbReference type="NCBI Taxonomy" id="869754"/>
    <lineage>
        <taxon>Eukaryota</taxon>
        <taxon>Fungi</taxon>
        <taxon>Dikarya</taxon>
        <taxon>Ascomycota</taxon>
        <taxon>Saccharomycotina</taxon>
        <taxon>Pichiomycetes</taxon>
        <taxon>Metschnikowiaceae</taxon>
        <taxon>Metschnikowia</taxon>
    </lineage>
</organism>
<feature type="region of interest" description="Disordered" evidence="1">
    <location>
        <begin position="245"/>
        <end position="320"/>
    </location>
</feature>
<comment type="caution">
    <text evidence="3">The sequence shown here is derived from an EMBL/GenBank/DDBJ whole genome shotgun (WGS) entry which is preliminary data.</text>
</comment>
<keyword evidence="2" id="KW-1133">Transmembrane helix</keyword>
<proteinExistence type="predicted"/>
<feature type="compositionally biased region" description="Basic and acidic residues" evidence="1">
    <location>
        <begin position="202"/>
        <end position="219"/>
    </location>
</feature>
<feature type="region of interest" description="Disordered" evidence="1">
    <location>
        <begin position="103"/>
        <end position="160"/>
    </location>
</feature>
<dbReference type="RefSeq" id="XP_018713187.1">
    <property type="nucleotide sequence ID" value="XM_018859312.1"/>
</dbReference>
<accession>A0A1A0HFC9</accession>
<dbReference type="AlphaFoldDB" id="A0A1A0HFC9"/>
<keyword evidence="2" id="KW-0812">Transmembrane</keyword>
<dbReference type="OrthoDB" id="4022827at2759"/>
<evidence type="ECO:0000256" key="2">
    <source>
        <dbReference type="SAM" id="Phobius"/>
    </source>
</evidence>
<evidence type="ECO:0000313" key="4">
    <source>
        <dbReference type="Proteomes" id="UP000092555"/>
    </source>
</evidence>
<gene>
    <name evidence="3" type="ORF">METBIDRAFT_9078</name>
</gene>
<feature type="transmembrane region" description="Helical" evidence="2">
    <location>
        <begin position="33"/>
        <end position="56"/>
    </location>
</feature>
<protein>
    <submittedName>
        <fullName evidence="3">Uncharacterized protein</fullName>
    </submittedName>
</protein>